<evidence type="ECO:0000313" key="3">
    <source>
        <dbReference type="Proteomes" id="UP001161017"/>
    </source>
</evidence>
<proteinExistence type="predicted"/>
<dbReference type="Proteomes" id="UP001161017">
    <property type="component" value="Unassembled WGS sequence"/>
</dbReference>
<keyword evidence="3" id="KW-1185">Reference proteome</keyword>
<protein>
    <submittedName>
        <fullName evidence="2">Uncharacterized protein</fullName>
    </submittedName>
</protein>
<dbReference type="AlphaFoldDB" id="A0AA43QRM1"/>
<comment type="caution">
    <text evidence="2">The sequence shown here is derived from an EMBL/GenBank/DDBJ whole genome shotgun (WGS) entry which is preliminary data.</text>
</comment>
<organism evidence="2 3">
    <name type="scientific">Ramalina farinacea</name>
    <dbReference type="NCBI Taxonomy" id="258253"/>
    <lineage>
        <taxon>Eukaryota</taxon>
        <taxon>Fungi</taxon>
        <taxon>Dikarya</taxon>
        <taxon>Ascomycota</taxon>
        <taxon>Pezizomycotina</taxon>
        <taxon>Lecanoromycetes</taxon>
        <taxon>OSLEUM clade</taxon>
        <taxon>Lecanoromycetidae</taxon>
        <taxon>Lecanorales</taxon>
        <taxon>Lecanorineae</taxon>
        <taxon>Ramalinaceae</taxon>
        <taxon>Ramalina</taxon>
    </lineage>
</organism>
<accession>A0AA43QRM1</accession>
<name>A0AA43QRM1_9LECA</name>
<feature type="region of interest" description="Disordered" evidence="1">
    <location>
        <begin position="1"/>
        <end position="35"/>
    </location>
</feature>
<reference evidence="2" key="1">
    <citation type="journal article" date="2023" name="Genome Biol. Evol.">
        <title>First Whole Genome Sequence and Flow Cytometry Genome Size Data for the Lichen-Forming Fungus Ramalina farinacea (Ascomycota).</title>
        <authorList>
            <person name="Llewellyn T."/>
            <person name="Mian S."/>
            <person name="Hill R."/>
            <person name="Leitch I.J."/>
            <person name="Gaya E."/>
        </authorList>
    </citation>
    <scope>NUCLEOTIDE SEQUENCE</scope>
    <source>
        <strain evidence="2">LIQ254RAFAR</strain>
    </source>
</reference>
<evidence type="ECO:0000313" key="2">
    <source>
        <dbReference type="EMBL" id="MDI1489623.1"/>
    </source>
</evidence>
<evidence type="ECO:0000256" key="1">
    <source>
        <dbReference type="SAM" id="MobiDB-lite"/>
    </source>
</evidence>
<sequence length="214" mass="23804">MPKTFKTKRDELPKTDPSPPPPYSSLDPHTSASKPGASFADKIGLFDAEGINPTILNIIIMVVLTTANPNTKDLVLSKSAIATLSIDHDAVLKPLKRGLKRQDPSRAAEWENLDIFLLRELIQHIVSNQDNPNNTYKAWLPTCCAVRPCYRGLGKGWWYGCTIGVARVLANLPKLERMRREEKGKAGEKSYAEFQTLWTQTFAAKWVNDLGGGE</sequence>
<dbReference type="EMBL" id="JAPUFD010000010">
    <property type="protein sequence ID" value="MDI1489623.1"/>
    <property type="molecule type" value="Genomic_DNA"/>
</dbReference>
<gene>
    <name evidence="2" type="ORF">OHK93_000820</name>
</gene>